<protein>
    <submittedName>
        <fullName evidence="1">Uncharacterized protein</fullName>
    </submittedName>
</protein>
<accession>A0AAV0KRR2</accession>
<organism evidence="1 2">
    <name type="scientific">Linum tenue</name>
    <dbReference type="NCBI Taxonomy" id="586396"/>
    <lineage>
        <taxon>Eukaryota</taxon>
        <taxon>Viridiplantae</taxon>
        <taxon>Streptophyta</taxon>
        <taxon>Embryophyta</taxon>
        <taxon>Tracheophyta</taxon>
        <taxon>Spermatophyta</taxon>
        <taxon>Magnoliopsida</taxon>
        <taxon>eudicotyledons</taxon>
        <taxon>Gunneridae</taxon>
        <taxon>Pentapetalae</taxon>
        <taxon>rosids</taxon>
        <taxon>fabids</taxon>
        <taxon>Malpighiales</taxon>
        <taxon>Linaceae</taxon>
        <taxon>Linum</taxon>
    </lineage>
</organism>
<evidence type="ECO:0000313" key="1">
    <source>
        <dbReference type="EMBL" id="CAI0424977.1"/>
    </source>
</evidence>
<evidence type="ECO:0000313" key="2">
    <source>
        <dbReference type="Proteomes" id="UP001154282"/>
    </source>
</evidence>
<dbReference type="EMBL" id="CAMGYJ010000005">
    <property type="protein sequence ID" value="CAI0424977.1"/>
    <property type="molecule type" value="Genomic_DNA"/>
</dbReference>
<proteinExistence type="predicted"/>
<reference evidence="1" key="1">
    <citation type="submission" date="2022-08" db="EMBL/GenBank/DDBJ databases">
        <authorList>
            <person name="Gutierrez-Valencia J."/>
        </authorList>
    </citation>
    <scope>NUCLEOTIDE SEQUENCE</scope>
</reference>
<comment type="caution">
    <text evidence="1">The sequence shown here is derived from an EMBL/GenBank/DDBJ whole genome shotgun (WGS) entry which is preliminary data.</text>
</comment>
<keyword evidence="2" id="KW-1185">Reference proteome</keyword>
<dbReference type="AlphaFoldDB" id="A0AAV0KRR2"/>
<dbReference type="Proteomes" id="UP001154282">
    <property type="component" value="Unassembled WGS sequence"/>
</dbReference>
<sequence length="88" mass="10346">MWSVRECCMTVREEKIVLMGLYPSPLQQNVRLHCVWTVQLSLISEYLGCEASSLVFFAHSLDFLFFIYFQDFHGRVLVVRKGVDRQDL</sequence>
<gene>
    <name evidence="1" type="ORF">LITE_LOCUS20157</name>
</gene>
<name>A0AAV0KRR2_9ROSI</name>